<sequence>MEEIDTRGRLVMPSRKHRYWGAEARRVVGTRGSQRGAAVPSRLPRAGLAADPDMDAGILTVGSSVGPLYYADLSTTLEKEESKARSRAGPIDLSQAPYLRGLNQARLSTNVNGEHLGEEVVPAPQALGVGGPSFFPLLGEENSSALTLNHYLRLFNDPGFSPSTSTPGYLPS</sequence>
<gene>
    <name evidence="1" type="ORF">B296_00026500</name>
</gene>
<dbReference type="AlphaFoldDB" id="A0A426YY15"/>
<name>A0A426YY15_ENSVE</name>
<organism evidence="1 2">
    <name type="scientific">Ensete ventricosum</name>
    <name type="common">Abyssinian banana</name>
    <name type="synonym">Musa ensete</name>
    <dbReference type="NCBI Taxonomy" id="4639"/>
    <lineage>
        <taxon>Eukaryota</taxon>
        <taxon>Viridiplantae</taxon>
        <taxon>Streptophyta</taxon>
        <taxon>Embryophyta</taxon>
        <taxon>Tracheophyta</taxon>
        <taxon>Spermatophyta</taxon>
        <taxon>Magnoliopsida</taxon>
        <taxon>Liliopsida</taxon>
        <taxon>Zingiberales</taxon>
        <taxon>Musaceae</taxon>
        <taxon>Ensete</taxon>
    </lineage>
</organism>
<evidence type="ECO:0000313" key="2">
    <source>
        <dbReference type="Proteomes" id="UP000287651"/>
    </source>
</evidence>
<dbReference type="Proteomes" id="UP000287651">
    <property type="component" value="Unassembled WGS sequence"/>
</dbReference>
<accession>A0A426YY15</accession>
<protein>
    <submittedName>
        <fullName evidence="1">Uncharacterized protein</fullName>
    </submittedName>
</protein>
<comment type="caution">
    <text evidence="1">The sequence shown here is derived from an EMBL/GenBank/DDBJ whole genome shotgun (WGS) entry which is preliminary data.</text>
</comment>
<reference evidence="1 2" key="1">
    <citation type="journal article" date="2014" name="Agronomy (Basel)">
        <title>A Draft Genome Sequence for Ensete ventricosum, the Drought-Tolerant Tree Against Hunger.</title>
        <authorList>
            <person name="Harrison J."/>
            <person name="Moore K.A."/>
            <person name="Paszkiewicz K."/>
            <person name="Jones T."/>
            <person name="Grant M."/>
            <person name="Ambacheew D."/>
            <person name="Muzemil S."/>
            <person name="Studholme D.J."/>
        </authorList>
    </citation>
    <scope>NUCLEOTIDE SEQUENCE [LARGE SCALE GENOMIC DNA]</scope>
</reference>
<dbReference type="EMBL" id="AMZH03009559">
    <property type="protein sequence ID" value="RRT56594.1"/>
    <property type="molecule type" value="Genomic_DNA"/>
</dbReference>
<evidence type="ECO:0000313" key="1">
    <source>
        <dbReference type="EMBL" id="RRT56594.1"/>
    </source>
</evidence>
<proteinExistence type="predicted"/>